<comment type="caution">
    <text evidence="2">The sequence shown here is derived from an EMBL/GenBank/DDBJ whole genome shotgun (WGS) entry which is preliminary data.</text>
</comment>
<keyword evidence="1" id="KW-0812">Transmembrane</keyword>
<dbReference type="AlphaFoldDB" id="A0A316HQ69"/>
<feature type="transmembrane region" description="Helical" evidence="1">
    <location>
        <begin position="209"/>
        <end position="233"/>
    </location>
</feature>
<keyword evidence="3" id="KW-1185">Reference proteome</keyword>
<organism evidence="2 3">
    <name type="scientific">Fulvimonas soli</name>
    <dbReference type="NCBI Taxonomy" id="155197"/>
    <lineage>
        <taxon>Bacteria</taxon>
        <taxon>Pseudomonadati</taxon>
        <taxon>Pseudomonadota</taxon>
        <taxon>Gammaproteobacteria</taxon>
        <taxon>Lysobacterales</taxon>
        <taxon>Rhodanobacteraceae</taxon>
        <taxon>Fulvimonas</taxon>
    </lineage>
</organism>
<dbReference type="Pfam" id="PF03929">
    <property type="entry name" value="PepSY_TM"/>
    <property type="match status" value="1"/>
</dbReference>
<feature type="transmembrane region" description="Helical" evidence="1">
    <location>
        <begin position="357"/>
        <end position="378"/>
    </location>
</feature>
<dbReference type="EMBL" id="QGHC01000015">
    <property type="protein sequence ID" value="PWK82721.1"/>
    <property type="molecule type" value="Genomic_DNA"/>
</dbReference>
<evidence type="ECO:0000313" key="2">
    <source>
        <dbReference type="EMBL" id="PWK82721.1"/>
    </source>
</evidence>
<dbReference type="InterPro" id="IPR005625">
    <property type="entry name" value="PepSY-ass_TM"/>
</dbReference>
<reference evidence="2 3" key="1">
    <citation type="submission" date="2018-05" db="EMBL/GenBank/DDBJ databases">
        <title>Genomic Encyclopedia of Type Strains, Phase IV (KMG-IV): sequencing the most valuable type-strain genomes for metagenomic binning, comparative biology and taxonomic classification.</title>
        <authorList>
            <person name="Goeker M."/>
        </authorList>
    </citation>
    <scope>NUCLEOTIDE SEQUENCE [LARGE SCALE GENOMIC DNA]</scope>
    <source>
        <strain evidence="2 3">DSM 14263</strain>
    </source>
</reference>
<sequence length="389" mass="41793">MTAVAPAARAAAAAASVPAGSRWFRFNLWLHRWSSLLATLPFLVLCVTGTVLIFHDEIDAALGVVPAAQRSAAPPRPLAESVVNVMAQHPGQRVLSVGFDPDEHPGVLLVSVAPAGDHGFQRAFAAFTDLATARPLGSKDLDKTFTGVLLDLHARWFLGPLGELVGALIALLVLLSLLSGLAVYAPYVRRVAFGVLRRGRGARLLQLDLHNFVGALVLGWALVVSVTGFLLGFGTIALGVWQHTELTAVQAQYGHAAAAGQPAVDVDRAYRAALAAAPAGWHVVSTIYPDTDFSTPSHYTVLLGGAKGLEERLYRVALVNAATGRVDTMRQLPWYLKAILVSQPLHFGDYGGLALKLLWTACAWLTLFITGNGAWLWWNRRRGRREARA</sequence>
<dbReference type="RefSeq" id="WP_211306338.1">
    <property type="nucleotide sequence ID" value="NZ_MSZV01000065.1"/>
</dbReference>
<feature type="transmembrane region" description="Helical" evidence="1">
    <location>
        <begin position="33"/>
        <end position="54"/>
    </location>
</feature>
<feature type="transmembrane region" description="Helical" evidence="1">
    <location>
        <begin position="164"/>
        <end position="188"/>
    </location>
</feature>
<dbReference type="PANTHER" id="PTHR34219">
    <property type="entry name" value="IRON-REGULATED INNER MEMBRANE PROTEIN-RELATED"/>
    <property type="match status" value="1"/>
</dbReference>
<evidence type="ECO:0000256" key="1">
    <source>
        <dbReference type="SAM" id="Phobius"/>
    </source>
</evidence>
<accession>A0A316HQ69</accession>
<protein>
    <submittedName>
        <fullName evidence="2">Putative iron-regulated membrane protein</fullName>
    </submittedName>
</protein>
<name>A0A316HQ69_9GAMM</name>
<proteinExistence type="predicted"/>
<keyword evidence="1" id="KW-1133">Transmembrane helix</keyword>
<dbReference type="Proteomes" id="UP000245812">
    <property type="component" value="Unassembled WGS sequence"/>
</dbReference>
<keyword evidence="1" id="KW-0472">Membrane</keyword>
<dbReference type="PANTHER" id="PTHR34219:SF3">
    <property type="entry name" value="BLL7967 PROTEIN"/>
    <property type="match status" value="1"/>
</dbReference>
<gene>
    <name evidence="2" type="ORF">C7456_11518</name>
</gene>
<evidence type="ECO:0000313" key="3">
    <source>
        <dbReference type="Proteomes" id="UP000245812"/>
    </source>
</evidence>